<accession>A0ABQ9HNG2</accession>
<feature type="region of interest" description="Disordered" evidence="1">
    <location>
        <begin position="242"/>
        <end position="354"/>
    </location>
</feature>
<feature type="compositionally biased region" description="Basic and acidic residues" evidence="1">
    <location>
        <begin position="257"/>
        <end position="269"/>
    </location>
</feature>
<sequence length="411" mass="44970">MGRQAGFNVSSTARSSEKDEVAQETGKVIRPWLSPPFSCRAGDWFVRERCKVTRAFASQYSVTSRAVSSSQSRICCISQKRHMGMNPQWTMWALSVTLLWRLAKHSGIDQGFITAPGCPSNGGLMYVFVLMEGILNIYLSADNKLSHLESASQEQSSDTHKIPYYLVKLCRERKKNIKASERVNSPARFPTRENPGAAPPGIEPGSPRWEAGILTTTPPWTLMSSCSIAEALLRYRHGGRHAEPLALAPPSGAGIKGRGETGDPREYPRAKNPGATPQVIEPGSLGWEASSQRTAPTQPLYGAAPEFGGGRNGTSPEKTHRPTASSGTIPSSESPVTRPGIEHGSPWWEASGLTTRPPRPPSAYECGTLVLRCIFQMFVCMRRMNIPEVEVQQGVRKVGSSRERSVVLLHF</sequence>
<feature type="region of interest" description="Disordered" evidence="1">
    <location>
        <begin position="180"/>
        <end position="208"/>
    </location>
</feature>
<feature type="compositionally biased region" description="Polar residues" evidence="1">
    <location>
        <begin position="322"/>
        <end position="335"/>
    </location>
</feature>
<proteinExistence type="predicted"/>
<reference evidence="2 3" key="1">
    <citation type="submission" date="2023-02" db="EMBL/GenBank/DDBJ databases">
        <title>LHISI_Scaffold_Assembly.</title>
        <authorList>
            <person name="Stuart O.P."/>
            <person name="Cleave R."/>
            <person name="Magrath M.J.L."/>
            <person name="Mikheyev A.S."/>
        </authorList>
    </citation>
    <scope>NUCLEOTIDE SEQUENCE [LARGE SCALE GENOMIC DNA]</scope>
    <source>
        <strain evidence="2">Daus_M_001</strain>
        <tissue evidence="2">Leg muscle</tissue>
    </source>
</reference>
<feature type="region of interest" description="Disordered" evidence="1">
    <location>
        <begin position="1"/>
        <end position="21"/>
    </location>
</feature>
<dbReference type="Proteomes" id="UP001159363">
    <property type="component" value="Chromosome X"/>
</dbReference>
<dbReference type="EMBL" id="JARBHB010000004">
    <property type="protein sequence ID" value="KAJ8885881.1"/>
    <property type="molecule type" value="Genomic_DNA"/>
</dbReference>
<gene>
    <name evidence="2" type="ORF">PR048_012087</name>
</gene>
<evidence type="ECO:0000313" key="3">
    <source>
        <dbReference type="Proteomes" id="UP001159363"/>
    </source>
</evidence>
<evidence type="ECO:0000256" key="1">
    <source>
        <dbReference type="SAM" id="MobiDB-lite"/>
    </source>
</evidence>
<evidence type="ECO:0000313" key="2">
    <source>
        <dbReference type="EMBL" id="KAJ8885881.1"/>
    </source>
</evidence>
<protein>
    <submittedName>
        <fullName evidence="2">Uncharacterized protein</fullName>
    </submittedName>
</protein>
<organism evidence="2 3">
    <name type="scientific">Dryococelus australis</name>
    <dbReference type="NCBI Taxonomy" id="614101"/>
    <lineage>
        <taxon>Eukaryota</taxon>
        <taxon>Metazoa</taxon>
        <taxon>Ecdysozoa</taxon>
        <taxon>Arthropoda</taxon>
        <taxon>Hexapoda</taxon>
        <taxon>Insecta</taxon>
        <taxon>Pterygota</taxon>
        <taxon>Neoptera</taxon>
        <taxon>Polyneoptera</taxon>
        <taxon>Phasmatodea</taxon>
        <taxon>Verophasmatodea</taxon>
        <taxon>Anareolatae</taxon>
        <taxon>Phasmatidae</taxon>
        <taxon>Eurycanthinae</taxon>
        <taxon>Dryococelus</taxon>
    </lineage>
</organism>
<comment type="caution">
    <text evidence="2">The sequence shown here is derived from an EMBL/GenBank/DDBJ whole genome shotgun (WGS) entry which is preliminary data.</text>
</comment>
<name>A0ABQ9HNG2_9NEOP</name>
<keyword evidence="3" id="KW-1185">Reference proteome</keyword>